<name>A0ABX1B450_9ACTN</name>
<dbReference type="Gene3D" id="3.40.50.720">
    <property type="entry name" value="NAD(P)-binding Rossmann-like Domain"/>
    <property type="match status" value="1"/>
</dbReference>
<protein>
    <submittedName>
        <fullName evidence="2">NAD(P)H-binding protein</fullName>
    </submittedName>
</protein>
<accession>A0ABX1B450</accession>
<dbReference type="Proteomes" id="UP000696294">
    <property type="component" value="Unassembled WGS sequence"/>
</dbReference>
<evidence type="ECO:0000313" key="2">
    <source>
        <dbReference type="EMBL" id="NJP89976.1"/>
    </source>
</evidence>
<organism evidence="2 3">
    <name type="scientific">Nonomuraea composti</name>
    <dbReference type="NCBI Taxonomy" id="2720023"/>
    <lineage>
        <taxon>Bacteria</taxon>
        <taxon>Bacillati</taxon>
        <taxon>Actinomycetota</taxon>
        <taxon>Actinomycetes</taxon>
        <taxon>Streptosporangiales</taxon>
        <taxon>Streptosporangiaceae</taxon>
        <taxon>Nonomuraea</taxon>
    </lineage>
</organism>
<dbReference type="InterPro" id="IPR036291">
    <property type="entry name" value="NAD(P)-bd_dom_sf"/>
</dbReference>
<dbReference type="SUPFAM" id="SSF51735">
    <property type="entry name" value="NAD(P)-binding Rossmann-fold domains"/>
    <property type="match status" value="1"/>
</dbReference>
<dbReference type="RefSeq" id="WP_168009346.1">
    <property type="nucleotide sequence ID" value="NZ_JAATEP010000006.1"/>
</dbReference>
<dbReference type="Pfam" id="PF03435">
    <property type="entry name" value="Sacchrp_dh_NADP"/>
    <property type="match status" value="1"/>
</dbReference>
<dbReference type="PANTHER" id="PTHR43781">
    <property type="entry name" value="SACCHAROPINE DEHYDROGENASE"/>
    <property type="match status" value="1"/>
</dbReference>
<evidence type="ECO:0000259" key="1">
    <source>
        <dbReference type="Pfam" id="PF03435"/>
    </source>
</evidence>
<sequence length="361" mass="36545">MKVAVHGASGFTGRLTVAEVRRRGFTPVLVGRSESRLRSVAEAGEEIRVAALDEPDALAQAFRDCPVVINCAGPFTVLGEPVIRAAIAAGAHYVDTSGEQRYIGRVLDEAHEDAVRAGVTVVPGLADDGGPGDMIAHLVAERVGTIGSSGSVAVAEVLVADLRGPGAASRGTARSMAAVLGEEPLAYTDGAWHPDGLGEGASLAVPGEDGQVAVAVFALPGVVTVPRHVRAGRVRSVIRTEVAAMFSALTPDVVASVPEIPDEAARQASRWLMLAEATGPGSTGGAGGADGLGGAGGKRARGWVTGLDPYGMTAVIAVEGARRLVADGAPAGAVTPAQAFDPASFLDHLTSHGVTWQVTPA</sequence>
<comment type="caution">
    <text evidence="2">The sequence shown here is derived from an EMBL/GenBank/DDBJ whole genome shotgun (WGS) entry which is preliminary data.</text>
</comment>
<keyword evidence="3" id="KW-1185">Reference proteome</keyword>
<dbReference type="InterPro" id="IPR005097">
    <property type="entry name" value="Sacchrp_dh_NADP-bd"/>
</dbReference>
<gene>
    <name evidence="2" type="ORF">HCN51_11035</name>
</gene>
<evidence type="ECO:0000313" key="3">
    <source>
        <dbReference type="Proteomes" id="UP000696294"/>
    </source>
</evidence>
<feature type="domain" description="Saccharopine dehydrogenase NADP binding" evidence="1">
    <location>
        <begin position="4"/>
        <end position="122"/>
    </location>
</feature>
<proteinExistence type="predicted"/>
<reference evidence="2 3" key="1">
    <citation type="submission" date="2020-03" db="EMBL/GenBank/DDBJ databases">
        <title>WGS of actinomycetes isolated from Thailand.</title>
        <authorList>
            <person name="Thawai C."/>
        </authorList>
    </citation>
    <scope>NUCLEOTIDE SEQUENCE [LARGE SCALE GENOMIC DNA]</scope>
    <source>
        <strain evidence="2 3">FMUSA5-5</strain>
    </source>
</reference>
<dbReference type="EMBL" id="JAATEP010000006">
    <property type="protein sequence ID" value="NJP89976.1"/>
    <property type="molecule type" value="Genomic_DNA"/>
</dbReference>
<dbReference type="PANTHER" id="PTHR43781:SF1">
    <property type="entry name" value="SACCHAROPINE DEHYDROGENASE"/>
    <property type="match status" value="1"/>
</dbReference>